<gene>
    <name evidence="2" type="ORF">AKAME5_000222100</name>
</gene>
<evidence type="ECO:0000313" key="2">
    <source>
        <dbReference type="EMBL" id="GLD48211.1"/>
    </source>
</evidence>
<protein>
    <submittedName>
        <fullName evidence="2">Dual specificity tyrosine-phosphorylation-regulated kinase 2</fullName>
    </submittedName>
</protein>
<evidence type="ECO:0000313" key="3">
    <source>
        <dbReference type="Proteomes" id="UP001279410"/>
    </source>
</evidence>
<feature type="compositionally biased region" description="Low complexity" evidence="1">
    <location>
        <begin position="37"/>
        <end position="49"/>
    </location>
</feature>
<feature type="compositionally biased region" description="Polar residues" evidence="1">
    <location>
        <begin position="24"/>
        <end position="33"/>
    </location>
</feature>
<keyword evidence="3" id="KW-1185">Reference proteome</keyword>
<dbReference type="EMBL" id="BRZM01000005">
    <property type="protein sequence ID" value="GLD48211.1"/>
    <property type="molecule type" value="Genomic_DNA"/>
</dbReference>
<dbReference type="Proteomes" id="UP001279410">
    <property type="component" value="Unassembled WGS sequence"/>
</dbReference>
<sequence>MLTKKPGASVLPTGKVGEPVYSPGHSSSQTTSPVALPPLWNNNHNPLTPSSLAHSAPLGRPTTTDQQTLKRGAHPPLPARQTPPPTAHDASKAGQELCELRYCTVTTLPAQHHCERWPITGGEGAVAAGSKTDGMKPVPEPRAIFRVGLALRMAYAGASPPVAGERLSAANRHHGKDLIVQRGTPPMAPSPPSQARRLDHHILLLQNQD</sequence>
<dbReference type="AlphaFoldDB" id="A0AAD3QYD4"/>
<comment type="caution">
    <text evidence="2">The sequence shown here is derived from an EMBL/GenBank/DDBJ whole genome shotgun (WGS) entry which is preliminary data.</text>
</comment>
<keyword evidence="2" id="KW-0418">Kinase</keyword>
<accession>A0AAD3QYD4</accession>
<dbReference type="GO" id="GO:0016301">
    <property type="term" value="F:kinase activity"/>
    <property type="evidence" value="ECO:0007669"/>
    <property type="project" value="UniProtKB-KW"/>
</dbReference>
<evidence type="ECO:0000256" key="1">
    <source>
        <dbReference type="SAM" id="MobiDB-lite"/>
    </source>
</evidence>
<organism evidence="2 3">
    <name type="scientific">Lates japonicus</name>
    <name type="common">Japanese lates</name>
    <dbReference type="NCBI Taxonomy" id="270547"/>
    <lineage>
        <taxon>Eukaryota</taxon>
        <taxon>Metazoa</taxon>
        <taxon>Chordata</taxon>
        <taxon>Craniata</taxon>
        <taxon>Vertebrata</taxon>
        <taxon>Euteleostomi</taxon>
        <taxon>Actinopterygii</taxon>
        <taxon>Neopterygii</taxon>
        <taxon>Teleostei</taxon>
        <taxon>Neoteleostei</taxon>
        <taxon>Acanthomorphata</taxon>
        <taxon>Carangaria</taxon>
        <taxon>Carangaria incertae sedis</taxon>
        <taxon>Centropomidae</taxon>
        <taxon>Lates</taxon>
    </lineage>
</organism>
<feature type="compositionally biased region" description="Pro residues" evidence="1">
    <location>
        <begin position="75"/>
        <end position="86"/>
    </location>
</feature>
<name>A0AAD3QYD4_LATJO</name>
<proteinExistence type="predicted"/>
<feature type="region of interest" description="Disordered" evidence="1">
    <location>
        <begin position="1"/>
        <end position="92"/>
    </location>
</feature>
<keyword evidence="2" id="KW-0808">Transferase</keyword>
<reference evidence="2" key="1">
    <citation type="submission" date="2022-08" db="EMBL/GenBank/DDBJ databases">
        <title>Genome sequencing of akame (Lates japonicus).</title>
        <authorList>
            <person name="Hashiguchi Y."/>
            <person name="Takahashi H."/>
        </authorList>
    </citation>
    <scope>NUCLEOTIDE SEQUENCE</scope>
    <source>
        <strain evidence="2">Kochi</strain>
    </source>
</reference>